<accession>A0A1A9F282</accession>
<dbReference type="Gene3D" id="1.25.40.10">
    <property type="entry name" value="Tetratricopeptide repeat domain"/>
    <property type="match status" value="1"/>
</dbReference>
<dbReference type="RefSeq" id="WP_067385783.1">
    <property type="nucleotide sequence ID" value="NZ_CP015839.1"/>
</dbReference>
<dbReference type="KEGG" id="mars:A8C75_18670"/>
<dbReference type="PANTHER" id="PTHR30373">
    <property type="entry name" value="UPF0603 PROTEIN YGCG"/>
    <property type="match status" value="1"/>
</dbReference>
<reference evidence="4" key="1">
    <citation type="submission" date="2016-05" db="EMBL/GenBank/DDBJ databases">
        <authorList>
            <person name="Baek K."/>
            <person name="Yang S.-J."/>
        </authorList>
    </citation>
    <scope>NUCLEOTIDE SEQUENCE [LARGE SCALE GENOMIC DNA]</scope>
    <source>
        <strain evidence="4">ST58-10</strain>
    </source>
</reference>
<evidence type="ECO:0000313" key="4">
    <source>
        <dbReference type="Proteomes" id="UP000078070"/>
    </source>
</evidence>
<evidence type="ECO:0000313" key="3">
    <source>
        <dbReference type="EMBL" id="ANG64297.1"/>
    </source>
</evidence>
<dbReference type="STRING" id="1821621.A8C75_18670"/>
<dbReference type="InterPro" id="IPR011990">
    <property type="entry name" value="TPR-like_helical_dom_sf"/>
</dbReference>
<feature type="repeat" description="TPR" evidence="1">
    <location>
        <begin position="472"/>
        <end position="505"/>
    </location>
</feature>
<gene>
    <name evidence="3" type="ORF">A8C75_18670</name>
</gene>
<dbReference type="OrthoDB" id="9810918at2"/>
<keyword evidence="4" id="KW-1185">Reference proteome</keyword>
<dbReference type="Pfam" id="PF04536">
    <property type="entry name" value="TPM_phosphatase"/>
    <property type="match status" value="1"/>
</dbReference>
<dbReference type="EMBL" id="CP015839">
    <property type="protein sequence ID" value="ANG64297.1"/>
    <property type="molecule type" value="Genomic_DNA"/>
</dbReference>
<dbReference type="Gene3D" id="3.10.310.50">
    <property type="match status" value="1"/>
</dbReference>
<name>A0A1A9F282_9GAMM</name>
<evidence type="ECO:0000259" key="2">
    <source>
        <dbReference type="Pfam" id="PF04536"/>
    </source>
</evidence>
<feature type="domain" description="TPM" evidence="2">
    <location>
        <begin position="56"/>
        <end position="177"/>
    </location>
</feature>
<dbReference type="Proteomes" id="UP000078070">
    <property type="component" value="Chromosome"/>
</dbReference>
<dbReference type="InterPro" id="IPR007621">
    <property type="entry name" value="TPM_dom"/>
</dbReference>
<dbReference type="SMART" id="SM00028">
    <property type="entry name" value="TPR"/>
    <property type="match status" value="1"/>
</dbReference>
<dbReference type="PROSITE" id="PS50005">
    <property type="entry name" value="TPR"/>
    <property type="match status" value="1"/>
</dbReference>
<keyword evidence="1" id="KW-0802">TPR repeat</keyword>
<dbReference type="InterPro" id="IPR019734">
    <property type="entry name" value="TPR_rpt"/>
</dbReference>
<proteinExistence type="predicted"/>
<reference evidence="3 4" key="2">
    <citation type="journal article" date="2018" name="Int. J. Syst. Evol. Microbiol.">
        <title>Marinobacterium aestuarii sp. nov., a benzene-degrading marine bacterium isolated from estuary sediment.</title>
        <authorList>
            <person name="Bae S.S."/>
            <person name="Jung J."/>
            <person name="Chung D."/>
            <person name="Baek K."/>
        </authorList>
    </citation>
    <scope>NUCLEOTIDE SEQUENCE [LARGE SCALE GENOMIC DNA]</scope>
    <source>
        <strain evidence="3 4">ST58-10</strain>
    </source>
</reference>
<dbReference type="AlphaFoldDB" id="A0A1A9F282"/>
<evidence type="ECO:0000256" key="1">
    <source>
        <dbReference type="PROSITE-ProRule" id="PRU00339"/>
    </source>
</evidence>
<organism evidence="3 4">
    <name type="scientific">Marinobacterium aestuarii</name>
    <dbReference type="NCBI Taxonomy" id="1821621"/>
    <lineage>
        <taxon>Bacteria</taxon>
        <taxon>Pseudomonadati</taxon>
        <taxon>Pseudomonadota</taxon>
        <taxon>Gammaproteobacteria</taxon>
        <taxon>Oceanospirillales</taxon>
        <taxon>Oceanospirillaceae</taxon>
        <taxon>Marinobacterium</taxon>
    </lineage>
</organism>
<dbReference type="PANTHER" id="PTHR30373:SF2">
    <property type="entry name" value="UPF0603 PROTEIN YGCG"/>
    <property type="match status" value="1"/>
</dbReference>
<protein>
    <recommendedName>
        <fullName evidence="2">TPM domain-containing protein</fullName>
    </recommendedName>
</protein>
<sequence length="565" mass="63168">MARLARLRPWLLLVVLTAALGLLWQQHRADQADPAFAPLAEFSLEARPRSGQYLFDYAGRLEYYREGAERYLEALRRQHGIEAMIVTLPDLPQGYGLDTLAVDLVNRWRIGSDSGGRGLLLLLIDSRQQARLEVGYALEPLFTDAFSGYIEDVQLGAYYRANDLGTGLVAVMEEIEARAQLQPIADEGATVALADSALLSGGAGAQRDLNAYQDDARVTPAAATLVPPGSVGEAGAATPDDAWQSMLRQWAGKPRAREPDIYSAMTRLAMGDPKHPDPRVIQALAHWQQADYEVLQDDDHALIWFGQRKGWDNAPFLFCRGATGWQFDIVHQRILVVMGSAPDWYVVAGDYPYLNLLPAVSLSSRKDMPPLPALRYRCSDDSAILSQMEQLQQRLKLAPNDPASLLELLRLRISTAQRPNLVQPLLQRLLALESIPPDALQYAAVYQINAFLQYRTALDFAERYSAQRPEDSWGYNMQGFLHYRLSQFEQALQAHRQALALEPASGYAHAQLARIYTQLYRRGETQVQRERYRRLAEAALGQALVTGEAGPVARLSRWVQARLGY</sequence>
<dbReference type="SUPFAM" id="SSF48452">
    <property type="entry name" value="TPR-like"/>
    <property type="match status" value="1"/>
</dbReference>